<evidence type="ECO:0000313" key="10">
    <source>
        <dbReference type="Proteomes" id="UP000184038"/>
    </source>
</evidence>
<feature type="transmembrane region" description="Helical" evidence="8">
    <location>
        <begin position="284"/>
        <end position="306"/>
    </location>
</feature>
<keyword evidence="7" id="KW-0739">Sodium transport</keyword>
<feature type="transmembrane region" description="Helical" evidence="8">
    <location>
        <begin position="46"/>
        <end position="62"/>
    </location>
</feature>
<dbReference type="GO" id="GO:0005886">
    <property type="term" value="C:plasma membrane"/>
    <property type="evidence" value="ECO:0007669"/>
    <property type="project" value="UniProtKB-SubCell"/>
</dbReference>
<dbReference type="InterPro" id="IPR005661">
    <property type="entry name" value="OadB_MmdB"/>
</dbReference>
<dbReference type="NCBIfam" id="TIGR01109">
    <property type="entry name" value="Na_pump_decarbB"/>
    <property type="match status" value="1"/>
</dbReference>
<feature type="transmembrane region" description="Helical" evidence="8">
    <location>
        <begin position="108"/>
        <end position="129"/>
    </location>
</feature>
<feature type="transmembrane region" description="Helical" evidence="8">
    <location>
        <begin position="82"/>
        <end position="101"/>
    </location>
</feature>
<sequence length="375" mass="39497">MNDILTMLENLVGQSGFGSLTIGNYLMIAVACFFLYLAIKKQYEPLLLLPIAFGMLLVNLYPPIIQEGGLLYYFYKLDEWTILPSLIFLGVGAMTDFGPLIANPKSFLLGAAAQFGIFSAYILAILMGFNGKSAAAISIIGGADGPTSIFLANKLGQTTLLGPIAVAAYSYMALVPIIQPPIMKLLTSKKERAIKMEQLRPVSKLEKILFPIVVTIIVVLILPTVAPLVGMLMLGNLFRESGVVKQLVETASNSLMYIVVILLGTSVGATTSAEAFLNTDTIKIVILGLIAFAIGTAAGILCGKLMCKLTGGKVNPLIGSAGVSAVPMAARVSQKVGAEEDPTNFLLMHAMGPNVAGVIGTAVAAGTFMAIFGVK</sequence>
<accession>A0A1M7H2K0</accession>
<dbReference type="OrthoDB" id="9783838at2"/>
<proteinExistence type="predicted"/>
<keyword evidence="6 7" id="KW-0472">Membrane</keyword>
<keyword evidence="5 8" id="KW-1133">Transmembrane helix</keyword>
<keyword evidence="4" id="KW-1278">Translocase</keyword>
<gene>
    <name evidence="9" type="ORF">SAMN02746066_01264</name>
</gene>
<organism evidence="9 10">
    <name type="scientific">Anaerosporobacter mobilis DSM 15930</name>
    <dbReference type="NCBI Taxonomy" id="1120996"/>
    <lineage>
        <taxon>Bacteria</taxon>
        <taxon>Bacillati</taxon>
        <taxon>Bacillota</taxon>
        <taxon>Clostridia</taxon>
        <taxon>Lachnospirales</taxon>
        <taxon>Lachnospiraceae</taxon>
        <taxon>Anaerosporobacter</taxon>
    </lineage>
</organism>
<dbReference type="RefSeq" id="WP_073284727.1">
    <property type="nucleotide sequence ID" value="NZ_FRCP01000007.1"/>
</dbReference>
<evidence type="ECO:0000256" key="6">
    <source>
        <dbReference type="ARBA" id="ARBA00023136"/>
    </source>
</evidence>
<dbReference type="Pfam" id="PF03977">
    <property type="entry name" value="OAD_beta"/>
    <property type="match status" value="1"/>
</dbReference>
<dbReference type="AlphaFoldDB" id="A0A1M7H2K0"/>
<reference evidence="9 10" key="1">
    <citation type="submission" date="2016-11" db="EMBL/GenBank/DDBJ databases">
        <authorList>
            <person name="Jaros S."/>
            <person name="Januszkiewicz K."/>
            <person name="Wedrychowicz H."/>
        </authorList>
    </citation>
    <scope>NUCLEOTIDE SEQUENCE [LARGE SCALE GENOMIC DNA]</scope>
    <source>
        <strain evidence="9 10">DSM 15930</strain>
    </source>
</reference>
<dbReference type="PANTHER" id="PTHR35806:SF1">
    <property type="entry name" value="OXALOACETATE DECARBOXYLASE BETA CHAIN 2"/>
    <property type="match status" value="1"/>
</dbReference>
<keyword evidence="10" id="KW-1185">Reference proteome</keyword>
<dbReference type="Proteomes" id="UP000184038">
    <property type="component" value="Unassembled WGS sequence"/>
</dbReference>
<evidence type="ECO:0000256" key="1">
    <source>
        <dbReference type="ARBA" id="ARBA00004651"/>
    </source>
</evidence>
<evidence type="ECO:0000256" key="2">
    <source>
        <dbReference type="ARBA" id="ARBA00022475"/>
    </source>
</evidence>
<keyword evidence="7" id="KW-0915">Sodium</keyword>
<feature type="transmembrane region" description="Helical" evidence="8">
    <location>
        <begin position="20"/>
        <end position="39"/>
    </location>
</feature>
<evidence type="ECO:0000256" key="5">
    <source>
        <dbReference type="ARBA" id="ARBA00022989"/>
    </source>
</evidence>
<dbReference type="EMBL" id="FRCP01000007">
    <property type="protein sequence ID" value="SHM22884.1"/>
    <property type="molecule type" value="Genomic_DNA"/>
</dbReference>
<keyword evidence="7" id="KW-0813">Transport</keyword>
<feature type="transmembrane region" description="Helical" evidence="8">
    <location>
        <begin position="160"/>
        <end position="187"/>
    </location>
</feature>
<dbReference type="PIRSF" id="PIRSF015658">
    <property type="entry name" value="MmdB_OadB"/>
    <property type="match status" value="1"/>
</dbReference>
<name>A0A1M7H2K0_9FIRM</name>
<evidence type="ECO:0000256" key="3">
    <source>
        <dbReference type="ARBA" id="ARBA00022692"/>
    </source>
</evidence>
<keyword evidence="2 7" id="KW-1003">Cell membrane</keyword>
<dbReference type="STRING" id="1120996.SAMN02746066_01264"/>
<evidence type="ECO:0000313" key="9">
    <source>
        <dbReference type="EMBL" id="SHM22884.1"/>
    </source>
</evidence>
<feature type="transmembrane region" description="Helical" evidence="8">
    <location>
        <begin position="355"/>
        <end position="374"/>
    </location>
</feature>
<evidence type="ECO:0000256" key="7">
    <source>
        <dbReference type="PIRNR" id="PIRNR015658"/>
    </source>
</evidence>
<feature type="transmembrane region" description="Helical" evidence="8">
    <location>
        <begin position="208"/>
        <end position="234"/>
    </location>
</feature>
<protein>
    <submittedName>
        <fullName evidence="9">Oxaloacetate decarboxylase, beta subunit</fullName>
    </submittedName>
</protein>
<dbReference type="PANTHER" id="PTHR35806">
    <property type="entry name" value="OXALOACETATE DECARBOXYLASE BETA CHAIN 2"/>
    <property type="match status" value="1"/>
</dbReference>
<comment type="subcellular location">
    <subcellularLocation>
        <location evidence="1">Cell membrane</location>
        <topology evidence="1">Multi-pass membrane protein</topology>
    </subcellularLocation>
</comment>
<dbReference type="GO" id="GO:0016829">
    <property type="term" value="F:lyase activity"/>
    <property type="evidence" value="ECO:0007669"/>
    <property type="project" value="InterPro"/>
</dbReference>
<keyword evidence="3 8" id="KW-0812">Transmembrane</keyword>
<evidence type="ECO:0000256" key="4">
    <source>
        <dbReference type="ARBA" id="ARBA00022967"/>
    </source>
</evidence>
<dbReference type="GO" id="GO:0006814">
    <property type="term" value="P:sodium ion transport"/>
    <property type="evidence" value="ECO:0007669"/>
    <property type="project" value="UniProtKB-UniRule"/>
</dbReference>
<evidence type="ECO:0000256" key="8">
    <source>
        <dbReference type="SAM" id="Phobius"/>
    </source>
</evidence>
<keyword evidence="7" id="KW-0406">Ion transport</keyword>
<feature type="transmembrane region" description="Helical" evidence="8">
    <location>
        <begin position="254"/>
        <end position="277"/>
    </location>
</feature>